<dbReference type="InterPro" id="IPR000620">
    <property type="entry name" value="EamA_dom"/>
</dbReference>
<feature type="region of interest" description="Disordered" evidence="5">
    <location>
        <begin position="58"/>
        <end position="80"/>
    </location>
</feature>
<dbReference type="GO" id="GO:0016020">
    <property type="term" value="C:membrane"/>
    <property type="evidence" value="ECO:0007669"/>
    <property type="project" value="UniProtKB-SubCell"/>
</dbReference>
<evidence type="ECO:0000256" key="3">
    <source>
        <dbReference type="ARBA" id="ARBA00022989"/>
    </source>
</evidence>
<keyword evidence="4 6" id="KW-0472">Membrane</keyword>
<feature type="transmembrane region" description="Helical" evidence="6">
    <location>
        <begin position="271"/>
        <end position="291"/>
    </location>
</feature>
<dbReference type="AlphaFoldDB" id="A0A8J2LA73"/>
<proteinExistence type="predicted"/>
<evidence type="ECO:0000256" key="5">
    <source>
        <dbReference type="SAM" id="MobiDB-lite"/>
    </source>
</evidence>
<protein>
    <recommendedName>
        <fullName evidence="7">EamA domain-containing protein</fullName>
    </recommendedName>
</protein>
<evidence type="ECO:0000313" key="8">
    <source>
        <dbReference type="EMBL" id="CAG7828010.1"/>
    </source>
</evidence>
<reference evidence="8" key="1">
    <citation type="submission" date="2021-06" db="EMBL/GenBank/DDBJ databases">
        <authorList>
            <person name="Hodson N. C."/>
            <person name="Mongue J. A."/>
            <person name="Jaron S. K."/>
        </authorList>
    </citation>
    <scope>NUCLEOTIDE SEQUENCE</scope>
</reference>
<evidence type="ECO:0000256" key="2">
    <source>
        <dbReference type="ARBA" id="ARBA00022692"/>
    </source>
</evidence>
<evidence type="ECO:0000256" key="1">
    <source>
        <dbReference type="ARBA" id="ARBA00004141"/>
    </source>
</evidence>
<accession>A0A8J2LA73</accession>
<comment type="subcellular location">
    <subcellularLocation>
        <location evidence="1">Membrane</location>
        <topology evidence="1">Multi-pass membrane protein</topology>
    </subcellularLocation>
</comment>
<sequence length="411" mass="44719">MSQNKLMSANQELAKLSANSATEVLTIGDVYSPGKERTSGLLDAQRSLSLPPKLDGSNSLIVPISNPDEEDQAAPETDQSVQIDSQLDVKLPAEDDIEKDLSKCCVCWIRSRGLILAILSSVLFALAAYTAFYLTNIRNFEVSILVIIRFASIFFLALAIVPFLIRNQLEVFSTMDSREQKFTVLMIFLRAVFGVSSGTLHVYALNYISPADASVVLYSNPIIVALGARLFLNEKMSICQTITALLAIIGVFIISKPPFLAGKRDFDSDQLIGIAFAVGATLTLTAVMILVRRLRGVHFSILNTVFGLTGVITGVVLGLAGNGLVRNEETHAIDVFILVIAGASLSGGVICLTLALRFEKAGLVAVARSSEVIFSFLWQINSGIYPDALRWRFFGITKHWTNGILQICVRP</sequence>
<dbReference type="PANTHER" id="PTHR22911">
    <property type="entry name" value="ACYL-MALONYL CONDENSING ENZYME-RELATED"/>
    <property type="match status" value="1"/>
</dbReference>
<keyword evidence="3 6" id="KW-1133">Transmembrane helix</keyword>
<feature type="transmembrane region" description="Helical" evidence="6">
    <location>
        <begin position="140"/>
        <end position="161"/>
    </location>
</feature>
<feature type="transmembrane region" description="Helical" evidence="6">
    <location>
        <begin position="332"/>
        <end position="356"/>
    </location>
</feature>
<dbReference type="PANTHER" id="PTHR22911:SF6">
    <property type="entry name" value="SOLUTE CARRIER FAMILY 35 MEMBER G1"/>
    <property type="match status" value="1"/>
</dbReference>
<name>A0A8J2LA73_9HEXA</name>
<feature type="domain" description="EamA" evidence="7">
    <location>
        <begin position="112"/>
        <end position="255"/>
    </location>
</feature>
<dbReference type="EMBL" id="CAJVCH010545757">
    <property type="protein sequence ID" value="CAG7828010.1"/>
    <property type="molecule type" value="Genomic_DNA"/>
</dbReference>
<evidence type="ECO:0000256" key="4">
    <source>
        <dbReference type="ARBA" id="ARBA00023136"/>
    </source>
</evidence>
<feature type="transmembrane region" description="Helical" evidence="6">
    <location>
        <begin position="239"/>
        <end position="259"/>
    </location>
</feature>
<dbReference type="OrthoDB" id="306876at2759"/>
<feature type="transmembrane region" description="Helical" evidence="6">
    <location>
        <begin position="113"/>
        <end position="134"/>
    </location>
</feature>
<comment type="caution">
    <text evidence="8">The sequence shown here is derived from an EMBL/GenBank/DDBJ whole genome shotgun (WGS) entry which is preliminary data.</text>
</comment>
<organism evidence="8 9">
    <name type="scientific">Allacma fusca</name>
    <dbReference type="NCBI Taxonomy" id="39272"/>
    <lineage>
        <taxon>Eukaryota</taxon>
        <taxon>Metazoa</taxon>
        <taxon>Ecdysozoa</taxon>
        <taxon>Arthropoda</taxon>
        <taxon>Hexapoda</taxon>
        <taxon>Collembola</taxon>
        <taxon>Symphypleona</taxon>
        <taxon>Sminthuridae</taxon>
        <taxon>Allacma</taxon>
    </lineage>
</organism>
<evidence type="ECO:0000259" key="7">
    <source>
        <dbReference type="Pfam" id="PF00892"/>
    </source>
</evidence>
<dbReference type="Pfam" id="PF00892">
    <property type="entry name" value="EamA"/>
    <property type="match status" value="1"/>
</dbReference>
<feature type="transmembrane region" description="Helical" evidence="6">
    <location>
        <begin position="182"/>
        <end position="203"/>
    </location>
</feature>
<gene>
    <name evidence="8" type="ORF">AFUS01_LOCUS37963</name>
</gene>
<feature type="transmembrane region" description="Helical" evidence="6">
    <location>
        <begin position="298"/>
        <end position="320"/>
    </location>
</feature>
<feature type="transmembrane region" description="Helical" evidence="6">
    <location>
        <begin position="215"/>
        <end position="232"/>
    </location>
</feature>
<keyword evidence="9" id="KW-1185">Reference proteome</keyword>
<dbReference type="Proteomes" id="UP000708208">
    <property type="component" value="Unassembled WGS sequence"/>
</dbReference>
<keyword evidence="2 6" id="KW-0812">Transmembrane</keyword>
<evidence type="ECO:0000256" key="6">
    <source>
        <dbReference type="SAM" id="Phobius"/>
    </source>
</evidence>
<evidence type="ECO:0000313" key="9">
    <source>
        <dbReference type="Proteomes" id="UP000708208"/>
    </source>
</evidence>